<evidence type="ECO:0000313" key="9">
    <source>
        <dbReference type="Proteomes" id="UP000663834"/>
    </source>
</evidence>
<dbReference type="InterPro" id="IPR031165">
    <property type="entry name" value="GNAT_YJDJ"/>
</dbReference>
<name>A0A815H8D5_9BILA</name>
<dbReference type="PROSITE" id="PS51729">
    <property type="entry name" value="GNAT_YJDJ"/>
    <property type="match status" value="1"/>
</dbReference>
<feature type="compositionally biased region" description="Polar residues" evidence="4">
    <location>
        <begin position="261"/>
        <end position="276"/>
    </location>
</feature>
<comment type="caution">
    <text evidence="6">The sequence shown here is derived from an EMBL/GenBank/DDBJ whole genome shotgun (WGS) entry which is preliminary data.</text>
</comment>
<dbReference type="InterPro" id="IPR045057">
    <property type="entry name" value="Gcn5-rel_NAT"/>
</dbReference>
<dbReference type="Gene3D" id="3.40.630.30">
    <property type="match status" value="1"/>
</dbReference>
<feature type="domain" description="N-acetyltransferase" evidence="5">
    <location>
        <begin position="4"/>
        <end position="99"/>
    </location>
</feature>
<dbReference type="PANTHER" id="PTHR31435:SF9">
    <property type="entry name" value="PROTEIN NATD1"/>
    <property type="match status" value="1"/>
</dbReference>
<dbReference type="Proteomes" id="UP000663856">
    <property type="component" value="Unassembled WGS sequence"/>
</dbReference>
<evidence type="ECO:0000313" key="10">
    <source>
        <dbReference type="Proteomes" id="UP000663866"/>
    </source>
</evidence>
<proteinExistence type="inferred from homology"/>
<dbReference type="PANTHER" id="PTHR31435">
    <property type="entry name" value="PROTEIN NATD1"/>
    <property type="match status" value="1"/>
</dbReference>
<evidence type="ECO:0000256" key="1">
    <source>
        <dbReference type="ARBA" id="ARBA00006233"/>
    </source>
</evidence>
<dbReference type="EMBL" id="CAJOBG010000678">
    <property type="protein sequence ID" value="CAF3844335.1"/>
    <property type="molecule type" value="Genomic_DNA"/>
</dbReference>
<evidence type="ECO:0000313" key="6">
    <source>
        <dbReference type="EMBL" id="CAF1348784.1"/>
    </source>
</evidence>
<keyword evidence="10" id="KW-1185">Reference proteome</keyword>
<dbReference type="InterPro" id="IPR026140">
    <property type="entry name" value="Ribosomal_mS26"/>
</dbReference>
<sequence length="299" mass="35337">MNVIHDRANQKFKIELDKSSSEKAYLTYELEGNAIDFQHTFVPSKYRGQGIAEKLVQSALDFVDNESSIKQIIPSCSYMTTIRLKLPANLYRPWKPLYHQRSKKQKDPPAPYTPLEQQIYDHAKIKFDQRVHILRSIFAQERQSLSTKSRFAQLQLKAEEQEFKQLITMVKQENERLLTMRRSDERFELEEEERIRSRVLNMLSEKQFREHLNIEDEVKQIKNESRAWVNPNDLSREIERMLNEKHDYNFSIDLTGTKRTQTGKEISDENQSNLVTISPFELEPKNVSRKPPGASKYEE</sequence>
<evidence type="ECO:0000256" key="3">
    <source>
        <dbReference type="ARBA" id="ARBA00031876"/>
    </source>
</evidence>
<dbReference type="Pfam" id="PF14542">
    <property type="entry name" value="Acetyltransf_CG"/>
    <property type="match status" value="1"/>
</dbReference>
<gene>
    <name evidence="6" type="ORF">KQP761_LOCUS7123</name>
    <name evidence="8" type="ORF">OVN521_LOCUS6456</name>
    <name evidence="7" type="ORF">WKI299_LOCUS2199</name>
</gene>
<dbReference type="EMBL" id="CAJNRF010000195">
    <property type="protein sequence ID" value="CAF1946839.1"/>
    <property type="molecule type" value="Genomic_DNA"/>
</dbReference>
<feature type="region of interest" description="Disordered" evidence="4">
    <location>
        <begin position="261"/>
        <end position="299"/>
    </location>
</feature>
<dbReference type="SUPFAM" id="SSF55729">
    <property type="entry name" value="Acyl-CoA N-acyltransferases (Nat)"/>
    <property type="match status" value="1"/>
</dbReference>
<dbReference type="Proteomes" id="UP000663834">
    <property type="component" value="Unassembled WGS sequence"/>
</dbReference>
<dbReference type="GO" id="GO:0005763">
    <property type="term" value="C:mitochondrial small ribosomal subunit"/>
    <property type="evidence" value="ECO:0007669"/>
    <property type="project" value="InterPro"/>
</dbReference>
<evidence type="ECO:0000256" key="2">
    <source>
        <dbReference type="ARBA" id="ARBA00020243"/>
    </source>
</evidence>
<evidence type="ECO:0000313" key="7">
    <source>
        <dbReference type="EMBL" id="CAF1946839.1"/>
    </source>
</evidence>
<dbReference type="AlphaFoldDB" id="A0A815H8D5"/>
<comment type="similarity">
    <text evidence="1">Belongs to the NATD1 family.</text>
</comment>
<dbReference type="InterPro" id="IPR016181">
    <property type="entry name" value="Acyl_CoA_acyltransferase"/>
</dbReference>
<protein>
    <recommendedName>
        <fullName evidence="2">Protein NATD1</fullName>
    </recommendedName>
    <alternativeName>
        <fullName evidence="3">N-acetyltransferase domain-containing protein 1</fullName>
    </alternativeName>
</protein>
<evidence type="ECO:0000313" key="8">
    <source>
        <dbReference type="EMBL" id="CAF3844335.1"/>
    </source>
</evidence>
<evidence type="ECO:0000256" key="4">
    <source>
        <dbReference type="SAM" id="MobiDB-lite"/>
    </source>
</evidence>
<dbReference type="EMBL" id="CAJNOW010002359">
    <property type="protein sequence ID" value="CAF1348784.1"/>
    <property type="molecule type" value="Genomic_DNA"/>
</dbReference>
<accession>A0A815H8D5</accession>
<dbReference type="Pfam" id="PF14943">
    <property type="entry name" value="MRP-S26"/>
    <property type="match status" value="1"/>
</dbReference>
<reference evidence="6" key="1">
    <citation type="submission" date="2021-02" db="EMBL/GenBank/DDBJ databases">
        <authorList>
            <person name="Nowell W R."/>
        </authorList>
    </citation>
    <scope>NUCLEOTIDE SEQUENCE</scope>
</reference>
<dbReference type="Proteomes" id="UP000663866">
    <property type="component" value="Unassembled WGS sequence"/>
</dbReference>
<evidence type="ECO:0000259" key="5">
    <source>
        <dbReference type="PROSITE" id="PS51729"/>
    </source>
</evidence>
<dbReference type="OrthoDB" id="5988811at2759"/>
<organism evidence="6 9">
    <name type="scientific">Rotaria magnacalcarata</name>
    <dbReference type="NCBI Taxonomy" id="392030"/>
    <lineage>
        <taxon>Eukaryota</taxon>
        <taxon>Metazoa</taxon>
        <taxon>Spiralia</taxon>
        <taxon>Gnathifera</taxon>
        <taxon>Rotifera</taxon>
        <taxon>Eurotatoria</taxon>
        <taxon>Bdelloidea</taxon>
        <taxon>Philodinida</taxon>
        <taxon>Philodinidae</taxon>
        <taxon>Rotaria</taxon>
    </lineage>
</organism>